<evidence type="ECO:0000313" key="8">
    <source>
        <dbReference type="Proteomes" id="UP000295304"/>
    </source>
</evidence>
<dbReference type="CDD" id="cd13401">
    <property type="entry name" value="Slt70-like"/>
    <property type="match status" value="1"/>
</dbReference>
<dbReference type="PANTHER" id="PTHR37423">
    <property type="entry name" value="SOLUBLE LYTIC MUREIN TRANSGLYCOSYLASE-RELATED"/>
    <property type="match status" value="1"/>
</dbReference>
<dbReference type="Pfam" id="PF01464">
    <property type="entry name" value="SLT"/>
    <property type="match status" value="1"/>
</dbReference>
<evidence type="ECO:0000256" key="4">
    <source>
        <dbReference type="SAM" id="MobiDB-lite"/>
    </source>
</evidence>
<keyword evidence="3" id="KW-0732">Signal</keyword>
<dbReference type="PANTHER" id="PTHR37423:SF2">
    <property type="entry name" value="MEMBRANE-BOUND LYTIC MUREIN TRANSGLYCOSYLASE C"/>
    <property type="match status" value="1"/>
</dbReference>
<dbReference type="GO" id="GO:0000270">
    <property type="term" value="P:peptidoglycan metabolic process"/>
    <property type="evidence" value="ECO:0007669"/>
    <property type="project" value="InterPro"/>
</dbReference>
<evidence type="ECO:0000259" key="6">
    <source>
        <dbReference type="Pfam" id="PF01464"/>
    </source>
</evidence>
<dbReference type="InterPro" id="IPR008258">
    <property type="entry name" value="Transglycosylase_SLT_dom_1"/>
</dbReference>
<dbReference type="EMBL" id="SLZW01000002">
    <property type="protein sequence ID" value="TCS64213.1"/>
    <property type="molecule type" value="Genomic_DNA"/>
</dbReference>
<dbReference type="GO" id="GO:0016020">
    <property type="term" value="C:membrane"/>
    <property type="evidence" value="ECO:0007669"/>
    <property type="project" value="InterPro"/>
</dbReference>
<dbReference type="InterPro" id="IPR008939">
    <property type="entry name" value="Lytic_TGlycosylase_superhlx_U"/>
</dbReference>
<keyword evidence="5" id="KW-0472">Membrane</keyword>
<evidence type="ECO:0000256" key="3">
    <source>
        <dbReference type="ARBA" id="ARBA00022729"/>
    </source>
</evidence>
<dbReference type="GO" id="GO:0042597">
    <property type="term" value="C:periplasmic space"/>
    <property type="evidence" value="ECO:0007669"/>
    <property type="project" value="InterPro"/>
</dbReference>
<dbReference type="Gene3D" id="1.25.20.10">
    <property type="entry name" value="Bacterial muramidases"/>
    <property type="match status" value="1"/>
</dbReference>
<dbReference type="AlphaFoldDB" id="A0A4R3JFZ1"/>
<evidence type="ECO:0000256" key="1">
    <source>
        <dbReference type="ARBA" id="ARBA00007734"/>
    </source>
</evidence>
<dbReference type="GO" id="GO:0008933">
    <property type="term" value="F:peptidoglycan lytic transglycosylase activity"/>
    <property type="evidence" value="ECO:0007669"/>
    <property type="project" value="InterPro"/>
</dbReference>
<comment type="similarity">
    <text evidence="1">Belongs to the transglycosylase Slt family.</text>
</comment>
<dbReference type="Proteomes" id="UP000295304">
    <property type="component" value="Unassembled WGS sequence"/>
</dbReference>
<dbReference type="SUPFAM" id="SSF48435">
    <property type="entry name" value="Bacterial muramidases"/>
    <property type="match status" value="1"/>
</dbReference>
<comment type="similarity">
    <text evidence="2">Belongs to the virb1 family.</text>
</comment>
<protein>
    <submittedName>
        <fullName evidence="7">Soluble lytic murein transglycosylase</fullName>
    </submittedName>
</protein>
<sequence length="719" mass="81614">MVYSSFEKTSPPENMRPSETTAGGARPDPARFFSIVWSRLLPVAIAMILLSLSALLGGQSGMAGQKAPRANSNTAQLSARDIKAARAAFRALDEHQWKHVPLLAARIKDNLTAKVVMWSYFSSKGNKASFNTLSAFIRNNPDWPYQRLLRRRAEEAMTQTLPPDVVLAWFRDNPITSTDGRTRYIEALMADGQTKKAHDAIIATWREANFGRRQEKSFYKRYKNFFTTADNVTRLDRLIWEGRVGPARRMLWRVDKPDQALAIARLFLMRREGNVDRAIAKVPRKLRNDPGLVYERVRWRRRKGKTQDAIDLLLRVPPQHNHSKKWWTERSILARRALDMGAVTDAYALASHHGLTPRSPVQYADAEWLSGWIALRFLNDPKQALRHFQALYAMVKYPVSKARGAYWIGRAYHALKKEKQAADWFHTAARYSTTYYGQLSMAWFSPQALVELPPLPHPSSAEIRRFESHQMTRVVKILHLLKQERRMRPFMLSLAGVSKSPGWRALSAALAREQGRADLAITIAKSSQRAGAPLGKAGYPLITPPPRPKRAARGGKVEPAFLMAVIRQESAFYPGARSHAGARGLMQLMPSTARRMARGLRMPYSHRKLLTNPRYNVALGRAYLGRLITAYNGSYVLALAAYNAGPARAKQWINLYGDPRDPSVDVVDWVEQIPFNETRNYVQRVMENLQVYRRRLGQGGKALNLVLDLNRPNGKTLYD</sequence>
<feature type="transmembrane region" description="Helical" evidence="5">
    <location>
        <begin position="36"/>
        <end position="56"/>
    </location>
</feature>
<dbReference type="Gene3D" id="1.10.530.10">
    <property type="match status" value="1"/>
</dbReference>
<dbReference type="SUPFAM" id="SSF53955">
    <property type="entry name" value="Lysozyme-like"/>
    <property type="match status" value="1"/>
</dbReference>
<reference evidence="7 8" key="1">
    <citation type="submission" date="2019-03" db="EMBL/GenBank/DDBJ databases">
        <title>Genomic Encyclopedia of Type Strains, Phase IV (KMG-IV): sequencing the most valuable type-strain genomes for metagenomic binning, comparative biology and taxonomic classification.</title>
        <authorList>
            <person name="Goeker M."/>
        </authorList>
    </citation>
    <scope>NUCLEOTIDE SEQUENCE [LARGE SCALE GENOMIC DNA]</scope>
    <source>
        <strain evidence="7 8">DSM 101688</strain>
    </source>
</reference>
<dbReference type="InterPro" id="IPR000189">
    <property type="entry name" value="Transglyc_AS"/>
</dbReference>
<keyword evidence="5" id="KW-0812">Transmembrane</keyword>
<feature type="domain" description="Transglycosylase SLT" evidence="6">
    <location>
        <begin position="550"/>
        <end position="657"/>
    </location>
</feature>
<evidence type="ECO:0000256" key="2">
    <source>
        <dbReference type="ARBA" id="ARBA00009387"/>
    </source>
</evidence>
<keyword evidence="5" id="KW-1133">Transmembrane helix</keyword>
<name>A0A4R3JFZ1_9PROT</name>
<accession>A0A4R3JFZ1</accession>
<gene>
    <name evidence="7" type="ORF">EDD55_102255</name>
</gene>
<comment type="caution">
    <text evidence="7">The sequence shown here is derived from an EMBL/GenBank/DDBJ whole genome shotgun (WGS) entry which is preliminary data.</text>
</comment>
<keyword evidence="8" id="KW-1185">Reference proteome</keyword>
<evidence type="ECO:0000256" key="5">
    <source>
        <dbReference type="SAM" id="Phobius"/>
    </source>
</evidence>
<feature type="region of interest" description="Disordered" evidence="4">
    <location>
        <begin position="1"/>
        <end position="24"/>
    </location>
</feature>
<proteinExistence type="inferred from homology"/>
<dbReference type="PROSITE" id="PS00922">
    <property type="entry name" value="TRANSGLYCOSYLASE"/>
    <property type="match status" value="1"/>
</dbReference>
<evidence type="ECO:0000313" key="7">
    <source>
        <dbReference type="EMBL" id="TCS64213.1"/>
    </source>
</evidence>
<organism evidence="7 8">
    <name type="scientific">Varunaivibrio sulfuroxidans</name>
    <dbReference type="NCBI Taxonomy" id="1773489"/>
    <lineage>
        <taxon>Bacteria</taxon>
        <taxon>Pseudomonadati</taxon>
        <taxon>Pseudomonadota</taxon>
        <taxon>Alphaproteobacteria</taxon>
        <taxon>Rhodospirillales</taxon>
        <taxon>Magnetovibrionaceae</taxon>
        <taxon>Varunaivibrio</taxon>
    </lineage>
</organism>
<dbReference type="GO" id="GO:0004553">
    <property type="term" value="F:hydrolase activity, hydrolyzing O-glycosyl compounds"/>
    <property type="evidence" value="ECO:0007669"/>
    <property type="project" value="InterPro"/>
</dbReference>
<feature type="compositionally biased region" description="Polar residues" evidence="4">
    <location>
        <begin position="1"/>
        <end position="21"/>
    </location>
</feature>
<dbReference type="InterPro" id="IPR023346">
    <property type="entry name" value="Lysozyme-like_dom_sf"/>
</dbReference>